<accession>A0A2M8LHH1</accession>
<dbReference type="AlphaFoldDB" id="A0A2M8LHH1"/>
<dbReference type="EC" id="3.1.3.3" evidence="3"/>
<comment type="caution">
    <text evidence="11">The sequence shown here is derived from an EMBL/GenBank/DDBJ whole genome shotgun (WGS) entry which is preliminary data.</text>
</comment>
<dbReference type="InterPro" id="IPR023214">
    <property type="entry name" value="HAD_sf"/>
</dbReference>
<comment type="catalytic activity">
    <reaction evidence="10">
        <text>O-phospho-D-serine + H2O = D-serine + phosphate</text>
        <dbReference type="Rhea" id="RHEA:24873"/>
        <dbReference type="ChEBI" id="CHEBI:15377"/>
        <dbReference type="ChEBI" id="CHEBI:35247"/>
        <dbReference type="ChEBI" id="CHEBI:43474"/>
        <dbReference type="ChEBI" id="CHEBI:58680"/>
        <dbReference type="EC" id="3.1.3.3"/>
    </reaction>
</comment>
<comment type="pathway">
    <text evidence="2">Amino-acid biosynthesis; L-serine biosynthesis; L-serine from 3-phospho-D-glycerate: step 3/3.</text>
</comment>
<evidence type="ECO:0000313" key="11">
    <source>
        <dbReference type="EMBL" id="PJE76856.1"/>
    </source>
</evidence>
<evidence type="ECO:0000256" key="5">
    <source>
        <dbReference type="ARBA" id="ARBA00022723"/>
    </source>
</evidence>
<evidence type="ECO:0000256" key="7">
    <source>
        <dbReference type="ARBA" id="ARBA00022842"/>
    </source>
</evidence>
<dbReference type="SUPFAM" id="SSF56784">
    <property type="entry name" value="HAD-like"/>
    <property type="match status" value="1"/>
</dbReference>
<sequence length="219" mass="24168">MYKQIFFDFDSTLVHAETLDLLADLAGVGPEVRRLTEASMNGEIPIEAVFEKKLAMIAPSHAMISRLHEIHPPFVEGVQELVAILHRLGKDVYILTSNFGLIVAPYAEELAIRPERVIANDLFHDEQGNYLGMDASNALAHTDGKRIMIDRHIKNKQEAVMIGDSVTDLACQGSVKTFIGFAGVVARESVRAQADIFVEEPNALALLPHLLTKQELDAL</sequence>
<dbReference type="GO" id="GO:0006564">
    <property type="term" value="P:L-serine biosynthetic process"/>
    <property type="evidence" value="ECO:0007669"/>
    <property type="project" value="UniProtKB-KW"/>
</dbReference>
<dbReference type="GO" id="GO:0000287">
    <property type="term" value="F:magnesium ion binding"/>
    <property type="evidence" value="ECO:0007669"/>
    <property type="project" value="TreeGrafter"/>
</dbReference>
<proteinExistence type="predicted"/>
<keyword evidence="4" id="KW-0028">Amino-acid biosynthesis</keyword>
<evidence type="ECO:0000256" key="9">
    <source>
        <dbReference type="ARBA" id="ARBA00048138"/>
    </source>
</evidence>
<evidence type="ECO:0000256" key="2">
    <source>
        <dbReference type="ARBA" id="ARBA00005135"/>
    </source>
</evidence>
<comment type="cofactor">
    <cofactor evidence="1">
        <name>Mg(2+)</name>
        <dbReference type="ChEBI" id="CHEBI:18420"/>
    </cofactor>
</comment>
<dbReference type="Gene3D" id="3.40.50.1000">
    <property type="entry name" value="HAD superfamily/HAD-like"/>
    <property type="match status" value="1"/>
</dbReference>
<protein>
    <recommendedName>
        <fullName evidence="3">phosphoserine phosphatase</fullName>
        <ecNumber evidence="3">3.1.3.3</ecNumber>
    </recommendedName>
</protein>
<evidence type="ECO:0000313" key="12">
    <source>
        <dbReference type="Proteomes" id="UP000231436"/>
    </source>
</evidence>
<dbReference type="Proteomes" id="UP000231436">
    <property type="component" value="Unassembled WGS sequence"/>
</dbReference>
<dbReference type="EMBL" id="PFEU01000009">
    <property type="protein sequence ID" value="PJE76856.1"/>
    <property type="molecule type" value="Genomic_DNA"/>
</dbReference>
<dbReference type="Pfam" id="PF12710">
    <property type="entry name" value="HAD"/>
    <property type="match status" value="1"/>
</dbReference>
<dbReference type="NCBIfam" id="TIGR01488">
    <property type="entry name" value="HAD-SF-IB"/>
    <property type="match status" value="1"/>
</dbReference>
<evidence type="ECO:0000256" key="8">
    <source>
        <dbReference type="ARBA" id="ARBA00023299"/>
    </source>
</evidence>
<evidence type="ECO:0000256" key="4">
    <source>
        <dbReference type="ARBA" id="ARBA00022605"/>
    </source>
</evidence>
<keyword evidence="5" id="KW-0479">Metal-binding</keyword>
<comment type="catalytic activity">
    <reaction evidence="9">
        <text>O-phospho-L-serine + H2O = L-serine + phosphate</text>
        <dbReference type="Rhea" id="RHEA:21208"/>
        <dbReference type="ChEBI" id="CHEBI:15377"/>
        <dbReference type="ChEBI" id="CHEBI:33384"/>
        <dbReference type="ChEBI" id="CHEBI:43474"/>
        <dbReference type="ChEBI" id="CHEBI:57524"/>
        <dbReference type="EC" id="3.1.3.3"/>
    </reaction>
</comment>
<name>A0A2M8LHH1_9BACT</name>
<organism evidence="11 12">
    <name type="scientific">Candidatus Uhrbacteria bacterium CG10_big_fil_rev_8_21_14_0_10_48_16</name>
    <dbReference type="NCBI Taxonomy" id="1975038"/>
    <lineage>
        <taxon>Bacteria</taxon>
        <taxon>Candidatus Uhriibacteriota</taxon>
    </lineage>
</organism>
<evidence type="ECO:0000256" key="1">
    <source>
        <dbReference type="ARBA" id="ARBA00001946"/>
    </source>
</evidence>
<dbReference type="PANTHER" id="PTHR43344:SF2">
    <property type="entry name" value="PHOSPHOSERINE PHOSPHATASE"/>
    <property type="match status" value="1"/>
</dbReference>
<gene>
    <name evidence="11" type="ORF">COV05_02425</name>
</gene>
<evidence type="ECO:0000256" key="10">
    <source>
        <dbReference type="ARBA" id="ARBA00048523"/>
    </source>
</evidence>
<dbReference type="Gene3D" id="1.10.150.210">
    <property type="entry name" value="Phosphoserine phosphatase, domain 2"/>
    <property type="match status" value="1"/>
</dbReference>
<reference evidence="12" key="1">
    <citation type="submission" date="2017-09" db="EMBL/GenBank/DDBJ databases">
        <title>Depth-based differentiation of microbial function through sediment-hosted aquifers and enrichment of novel symbionts in the deep terrestrial subsurface.</title>
        <authorList>
            <person name="Probst A.J."/>
            <person name="Ladd B."/>
            <person name="Jarett J.K."/>
            <person name="Geller-Mcgrath D.E."/>
            <person name="Sieber C.M.K."/>
            <person name="Emerson J.B."/>
            <person name="Anantharaman K."/>
            <person name="Thomas B.C."/>
            <person name="Malmstrom R."/>
            <person name="Stieglmeier M."/>
            <person name="Klingl A."/>
            <person name="Woyke T."/>
            <person name="Ryan C.M."/>
            <person name="Banfield J.F."/>
        </authorList>
    </citation>
    <scope>NUCLEOTIDE SEQUENCE [LARGE SCALE GENOMIC DNA]</scope>
</reference>
<dbReference type="InterPro" id="IPR036412">
    <property type="entry name" value="HAD-like_sf"/>
</dbReference>
<keyword evidence="6" id="KW-0378">Hydrolase</keyword>
<dbReference type="InterPro" id="IPR050582">
    <property type="entry name" value="HAD-like_SerB"/>
</dbReference>
<dbReference type="GO" id="GO:0005737">
    <property type="term" value="C:cytoplasm"/>
    <property type="evidence" value="ECO:0007669"/>
    <property type="project" value="TreeGrafter"/>
</dbReference>
<keyword evidence="8" id="KW-0718">Serine biosynthesis</keyword>
<evidence type="ECO:0000256" key="3">
    <source>
        <dbReference type="ARBA" id="ARBA00012640"/>
    </source>
</evidence>
<keyword evidence="7" id="KW-0460">Magnesium</keyword>
<dbReference type="GO" id="GO:0036424">
    <property type="term" value="F:L-phosphoserine phosphatase activity"/>
    <property type="evidence" value="ECO:0007669"/>
    <property type="project" value="TreeGrafter"/>
</dbReference>
<dbReference type="PANTHER" id="PTHR43344">
    <property type="entry name" value="PHOSPHOSERINE PHOSPHATASE"/>
    <property type="match status" value="1"/>
</dbReference>
<evidence type="ECO:0000256" key="6">
    <source>
        <dbReference type="ARBA" id="ARBA00022801"/>
    </source>
</evidence>